<keyword evidence="4" id="KW-0238">DNA-binding</keyword>
<evidence type="ECO:0000313" key="8">
    <source>
        <dbReference type="EMBL" id="RVU09689.1"/>
    </source>
</evidence>
<reference evidence="8 9" key="1">
    <citation type="submission" date="2019-01" db="EMBL/GenBank/DDBJ databases">
        <authorList>
            <person name="Chen W.-M."/>
        </authorList>
    </citation>
    <scope>NUCLEOTIDE SEQUENCE [LARGE SCALE GENOMIC DNA]</scope>
    <source>
        <strain evidence="8 9">TER-1</strain>
    </source>
</reference>
<comment type="caution">
    <text evidence="8">The sequence shown here is derived from an EMBL/GenBank/DDBJ whole genome shotgun (WGS) entry which is preliminary data.</text>
</comment>
<keyword evidence="5" id="KW-0804">Transcription</keyword>
<sequence length="72" mass="7876">MQKTSATLLIIDDDDVVRASLAAYLEDSGFSVLQAGNGQQGLQVFEEHQPDLVICDLRMPQMGGLELIRQVS</sequence>
<dbReference type="GO" id="GO:0032993">
    <property type="term" value="C:protein-DNA complex"/>
    <property type="evidence" value="ECO:0007669"/>
    <property type="project" value="TreeGrafter"/>
</dbReference>
<dbReference type="OrthoDB" id="5456285at2"/>
<dbReference type="InterPro" id="IPR001789">
    <property type="entry name" value="Sig_transdc_resp-reg_receiver"/>
</dbReference>
<evidence type="ECO:0000256" key="2">
    <source>
        <dbReference type="ARBA" id="ARBA00023012"/>
    </source>
</evidence>
<dbReference type="Gene3D" id="3.40.50.2300">
    <property type="match status" value="1"/>
</dbReference>
<evidence type="ECO:0000256" key="1">
    <source>
        <dbReference type="ARBA" id="ARBA00022553"/>
    </source>
</evidence>
<organism evidence="8 9">
    <name type="scientific">Methylobacterium oryzihabitans</name>
    <dbReference type="NCBI Taxonomy" id="2499852"/>
    <lineage>
        <taxon>Bacteria</taxon>
        <taxon>Pseudomonadati</taxon>
        <taxon>Pseudomonadota</taxon>
        <taxon>Alphaproteobacteria</taxon>
        <taxon>Hyphomicrobiales</taxon>
        <taxon>Methylobacteriaceae</taxon>
        <taxon>Methylobacterium</taxon>
    </lineage>
</organism>
<accession>A0A3S2VCY0</accession>
<dbReference type="PANTHER" id="PTHR48111">
    <property type="entry name" value="REGULATOR OF RPOS"/>
    <property type="match status" value="1"/>
</dbReference>
<gene>
    <name evidence="8" type="ORF">EOE48_28790</name>
</gene>
<evidence type="ECO:0000259" key="7">
    <source>
        <dbReference type="PROSITE" id="PS50110"/>
    </source>
</evidence>
<dbReference type="EMBL" id="SACP01000147">
    <property type="protein sequence ID" value="RVU09689.1"/>
    <property type="molecule type" value="Genomic_DNA"/>
</dbReference>
<evidence type="ECO:0000256" key="5">
    <source>
        <dbReference type="ARBA" id="ARBA00023163"/>
    </source>
</evidence>
<keyword evidence="3" id="KW-0805">Transcription regulation</keyword>
<dbReference type="PROSITE" id="PS50110">
    <property type="entry name" value="RESPONSE_REGULATORY"/>
    <property type="match status" value="1"/>
</dbReference>
<dbReference type="GO" id="GO:0005829">
    <property type="term" value="C:cytosol"/>
    <property type="evidence" value="ECO:0007669"/>
    <property type="project" value="TreeGrafter"/>
</dbReference>
<evidence type="ECO:0000256" key="4">
    <source>
        <dbReference type="ARBA" id="ARBA00023125"/>
    </source>
</evidence>
<dbReference type="Proteomes" id="UP000286997">
    <property type="component" value="Unassembled WGS sequence"/>
</dbReference>
<keyword evidence="2" id="KW-0902">Two-component regulatory system</keyword>
<evidence type="ECO:0000256" key="6">
    <source>
        <dbReference type="PROSITE-ProRule" id="PRU00169"/>
    </source>
</evidence>
<proteinExistence type="predicted"/>
<keyword evidence="1 6" id="KW-0597">Phosphoprotein</keyword>
<dbReference type="Pfam" id="PF00072">
    <property type="entry name" value="Response_reg"/>
    <property type="match status" value="1"/>
</dbReference>
<dbReference type="GO" id="GO:0000976">
    <property type="term" value="F:transcription cis-regulatory region binding"/>
    <property type="evidence" value="ECO:0007669"/>
    <property type="project" value="TreeGrafter"/>
</dbReference>
<evidence type="ECO:0000313" key="9">
    <source>
        <dbReference type="Proteomes" id="UP000286997"/>
    </source>
</evidence>
<protein>
    <submittedName>
        <fullName evidence="8">Response regulator</fullName>
    </submittedName>
</protein>
<dbReference type="GO" id="GO:0000156">
    <property type="term" value="F:phosphorelay response regulator activity"/>
    <property type="evidence" value="ECO:0007669"/>
    <property type="project" value="TreeGrafter"/>
</dbReference>
<dbReference type="PANTHER" id="PTHR48111:SF1">
    <property type="entry name" value="TWO-COMPONENT RESPONSE REGULATOR ORR33"/>
    <property type="match status" value="1"/>
</dbReference>
<dbReference type="InterPro" id="IPR039420">
    <property type="entry name" value="WalR-like"/>
</dbReference>
<keyword evidence="9" id="KW-1185">Reference proteome</keyword>
<dbReference type="AlphaFoldDB" id="A0A3S2VCY0"/>
<feature type="domain" description="Response regulatory" evidence="7">
    <location>
        <begin position="7"/>
        <end position="72"/>
    </location>
</feature>
<evidence type="ECO:0000256" key="3">
    <source>
        <dbReference type="ARBA" id="ARBA00023015"/>
    </source>
</evidence>
<dbReference type="SUPFAM" id="SSF52172">
    <property type="entry name" value="CheY-like"/>
    <property type="match status" value="1"/>
</dbReference>
<feature type="non-terminal residue" evidence="8">
    <location>
        <position position="72"/>
    </location>
</feature>
<name>A0A3S2VCY0_9HYPH</name>
<feature type="modified residue" description="4-aspartylphosphate" evidence="6">
    <location>
        <position position="56"/>
    </location>
</feature>
<dbReference type="GO" id="GO:0006355">
    <property type="term" value="P:regulation of DNA-templated transcription"/>
    <property type="evidence" value="ECO:0007669"/>
    <property type="project" value="TreeGrafter"/>
</dbReference>
<dbReference type="InterPro" id="IPR011006">
    <property type="entry name" value="CheY-like_superfamily"/>
</dbReference>
<dbReference type="RefSeq" id="WP_148239827.1">
    <property type="nucleotide sequence ID" value="NZ_SACP01000147.1"/>
</dbReference>